<reference evidence="1 2" key="1">
    <citation type="journal article" date="2009" name="Appl. Environ. Microbiol.">
        <title>Three genomes from the phylum Acidobacteria provide insight into the lifestyles of these microorganisms in soils.</title>
        <authorList>
            <person name="Ward N.L."/>
            <person name="Challacombe J.F."/>
            <person name="Janssen P.H."/>
            <person name="Henrissat B."/>
            <person name="Coutinho P.M."/>
            <person name="Wu M."/>
            <person name="Xie G."/>
            <person name="Haft D.H."/>
            <person name="Sait M."/>
            <person name="Badger J."/>
            <person name="Barabote R.D."/>
            <person name="Bradley B."/>
            <person name="Brettin T.S."/>
            <person name="Brinkac L.M."/>
            <person name="Bruce D."/>
            <person name="Creasy T."/>
            <person name="Daugherty S.C."/>
            <person name="Davidsen T.M."/>
            <person name="DeBoy R.T."/>
            <person name="Detter J.C."/>
            <person name="Dodson R.J."/>
            <person name="Durkin A.S."/>
            <person name="Ganapathy A."/>
            <person name="Gwinn-Giglio M."/>
            <person name="Han C.S."/>
            <person name="Khouri H."/>
            <person name="Kiss H."/>
            <person name="Kothari S.P."/>
            <person name="Madupu R."/>
            <person name="Nelson K.E."/>
            <person name="Nelson W.C."/>
            <person name="Paulsen I."/>
            <person name="Penn K."/>
            <person name="Ren Q."/>
            <person name="Rosovitz M.J."/>
            <person name="Selengut J.D."/>
            <person name="Shrivastava S."/>
            <person name="Sullivan S.A."/>
            <person name="Tapia R."/>
            <person name="Thompson L.S."/>
            <person name="Watkins K.L."/>
            <person name="Yang Q."/>
            <person name="Yu C."/>
            <person name="Zafar N."/>
            <person name="Zhou L."/>
            <person name="Kuske C.R."/>
        </authorList>
    </citation>
    <scope>NUCLEOTIDE SEQUENCE [LARGE SCALE GENOMIC DNA]</scope>
    <source>
        <strain evidence="2">ATCC 51196 / DSM 11244 / BCRC 80197 / JCM 7670 / NBRC 15755 / NCIMB 13165 / 161</strain>
    </source>
</reference>
<dbReference type="Proteomes" id="UP000002207">
    <property type="component" value="Chromosome"/>
</dbReference>
<accession>C1F3P7</accession>
<dbReference type="InParanoid" id="C1F3P7"/>
<name>C1F3P7_ACIC5</name>
<dbReference type="AlphaFoldDB" id="C1F3P7"/>
<proteinExistence type="predicted"/>
<evidence type="ECO:0008006" key="3">
    <source>
        <dbReference type="Google" id="ProtNLM"/>
    </source>
</evidence>
<sequence length="74" mass="8330">MRTTLALDDDVFEEVRSYAEARDLPLGRAVTELLRRAMVQPAPTRRVNGLLVFDLPADSSPVTDEMVRDLESEI</sequence>
<evidence type="ECO:0000313" key="2">
    <source>
        <dbReference type="Proteomes" id="UP000002207"/>
    </source>
</evidence>
<dbReference type="KEGG" id="aca:ACP_2836"/>
<dbReference type="EMBL" id="CP001472">
    <property type="protein sequence ID" value="ACO33292.1"/>
    <property type="molecule type" value="Genomic_DNA"/>
</dbReference>
<evidence type="ECO:0000313" key="1">
    <source>
        <dbReference type="EMBL" id="ACO33292.1"/>
    </source>
</evidence>
<dbReference type="RefSeq" id="WP_015897893.1">
    <property type="nucleotide sequence ID" value="NC_012483.1"/>
</dbReference>
<organism evidence="1 2">
    <name type="scientific">Acidobacterium capsulatum (strain ATCC 51196 / DSM 11244 / BCRC 80197 / JCM 7670 / NBRC 15755 / NCIMB 13165 / 161)</name>
    <dbReference type="NCBI Taxonomy" id="240015"/>
    <lineage>
        <taxon>Bacteria</taxon>
        <taxon>Pseudomonadati</taxon>
        <taxon>Acidobacteriota</taxon>
        <taxon>Terriglobia</taxon>
        <taxon>Terriglobales</taxon>
        <taxon>Acidobacteriaceae</taxon>
        <taxon>Acidobacterium</taxon>
    </lineage>
</organism>
<protein>
    <recommendedName>
        <fullName evidence="3">CopG family transcriptional regulator</fullName>
    </recommendedName>
</protein>
<dbReference type="OrthoDB" id="9813767at2"/>
<dbReference type="HOGENOM" id="CLU_186849_1_0_0"/>
<keyword evidence="2" id="KW-1185">Reference proteome</keyword>
<gene>
    <name evidence="1" type="ordered locus">ACP_2836</name>
</gene>
<dbReference type="STRING" id="240015.ACP_2836"/>
<dbReference type="eggNOG" id="ENOG5033NYH">
    <property type="taxonomic scope" value="Bacteria"/>
</dbReference>